<dbReference type="PROSITE" id="PS52045">
    <property type="entry name" value="NEPROSIN_PEP_CD"/>
    <property type="match status" value="1"/>
</dbReference>
<proteinExistence type="predicted"/>
<feature type="chain" id="PRO_5043933368" description="Neprosin PEP catalytic domain-containing protein" evidence="1">
    <location>
        <begin position="28"/>
        <end position="392"/>
    </location>
</feature>
<gene>
    <name evidence="3" type="ORF">H6P81_017126</name>
</gene>
<name>A0AAV7E0C1_ARIFI</name>
<evidence type="ECO:0000256" key="1">
    <source>
        <dbReference type="SAM" id="SignalP"/>
    </source>
</evidence>
<evidence type="ECO:0000313" key="3">
    <source>
        <dbReference type="EMBL" id="KAG9441272.1"/>
    </source>
</evidence>
<dbReference type="PANTHER" id="PTHR31589">
    <property type="entry name" value="PROTEIN, PUTATIVE (DUF239)-RELATED-RELATED"/>
    <property type="match status" value="1"/>
</dbReference>
<keyword evidence="1" id="KW-0732">Signal</keyword>
<dbReference type="InterPro" id="IPR025521">
    <property type="entry name" value="Neprosin_propep"/>
</dbReference>
<dbReference type="Pfam" id="PF03080">
    <property type="entry name" value="Neprosin"/>
    <property type="match status" value="1"/>
</dbReference>
<organism evidence="3 4">
    <name type="scientific">Aristolochia fimbriata</name>
    <name type="common">White veined hardy Dutchman's pipe vine</name>
    <dbReference type="NCBI Taxonomy" id="158543"/>
    <lineage>
        <taxon>Eukaryota</taxon>
        <taxon>Viridiplantae</taxon>
        <taxon>Streptophyta</taxon>
        <taxon>Embryophyta</taxon>
        <taxon>Tracheophyta</taxon>
        <taxon>Spermatophyta</taxon>
        <taxon>Magnoliopsida</taxon>
        <taxon>Magnoliidae</taxon>
        <taxon>Piperales</taxon>
        <taxon>Aristolochiaceae</taxon>
        <taxon>Aristolochia</taxon>
    </lineage>
</organism>
<sequence>MGFQKMVLQNMLLLSLLVYFSNYGVEGRKETKEDLELERQLKLLNKPAIKIIQTEHGIYDCVDINKQPAFDSPLLRDHKVQMQPTSPQLLSPSKDATGLRSEDIELKDGGCPMGTVPIRRTTKEELIKSKDLFPIIKGLSSAEQKTTQLAFVAVTGEGGYYGTEFSLNTWNPPVKRSVLTFSSMNAAAQYRMTEIVQAGWLVYPDYYGDNETHLYILWSATGPGGCLNLQCPGFVHVNPALPLGDILKPYSIAQTQHFDMKFRISMDMQTEDWWLLLGADNKQVGYWPRSLFSHLSSVTGATLLSWAGLAGTLPKQYFPPIGSGHYAEDGIGMACYFKNVLFMDGLGVYRKMDEHFMFSRVDSNLYSVTYDNFKGDWGWTLFIGGPGGRLHE</sequence>
<dbReference type="InterPro" id="IPR053168">
    <property type="entry name" value="Glutamic_endopeptidase"/>
</dbReference>
<evidence type="ECO:0000259" key="2">
    <source>
        <dbReference type="PROSITE" id="PS52045"/>
    </source>
</evidence>
<reference evidence="3 4" key="1">
    <citation type="submission" date="2021-07" db="EMBL/GenBank/DDBJ databases">
        <title>The Aristolochia fimbriata genome: insights into angiosperm evolution, floral development and chemical biosynthesis.</title>
        <authorList>
            <person name="Jiao Y."/>
        </authorList>
    </citation>
    <scope>NUCLEOTIDE SEQUENCE [LARGE SCALE GENOMIC DNA]</scope>
    <source>
        <strain evidence="3">IBCAS-2021</strain>
        <tissue evidence="3">Leaf</tissue>
    </source>
</reference>
<dbReference type="InterPro" id="IPR004314">
    <property type="entry name" value="Neprosin"/>
</dbReference>
<dbReference type="AlphaFoldDB" id="A0AAV7E0C1"/>
<evidence type="ECO:0000313" key="4">
    <source>
        <dbReference type="Proteomes" id="UP000825729"/>
    </source>
</evidence>
<comment type="caution">
    <text evidence="3">The sequence shown here is derived from an EMBL/GenBank/DDBJ whole genome shotgun (WGS) entry which is preliminary data.</text>
</comment>
<feature type="signal peptide" evidence="1">
    <location>
        <begin position="1"/>
        <end position="27"/>
    </location>
</feature>
<dbReference type="EMBL" id="JAINDJ010000007">
    <property type="protein sequence ID" value="KAG9441272.1"/>
    <property type="molecule type" value="Genomic_DNA"/>
</dbReference>
<accession>A0AAV7E0C1</accession>
<protein>
    <recommendedName>
        <fullName evidence="2">Neprosin PEP catalytic domain-containing protein</fullName>
    </recommendedName>
</protein>
<dbReference type="Gene3D" id="3.90.1320.10">
    <property type="entry name" value="Outer-capsid protein sigma 3, large lobe"/>
    <property type="match status" value="1"/>
</dbReference>
<dbReference type="Pfam" id="PF14365">
    <property type="entry name" value="Neprosin_AP"/>
    <property type="match status" value="1"/>
</dbReference>
<keyword evidence="4" id="KW-1185">Reference proteome</keyword>
<feature type="domain" description="Neprosin PEP catalytic" evidence="2">
    <location>
        <begin position="141"/>
        <end position="391"/>
    </location>
</feature>
<dbReference type="Proteomes" id="UP000825729">
    <property type="component" value="Unassembled WGS sequence"/>
</dbReference>